<dbReference type="PANTHER" id="PTHR43273:SF2">
    <property type="entry name" value="RADICAL SAM CORE DOMAIN-CONTAINING PROTEIN"/>
    <property type="match status" value="1"/>
</dbReference>
<feature type="domain" description="Radical SAM core" evidence="5">
    <location>
        <begin position="6"/>
        <end position="148"/>
    </location>
</feature>
<dbReference type="NCBIfam" id="TIGR04084">
    <property type="entry name" value="rSAM_AF0577"/>
    <property type="match status" value="1"/>
</dbReference>
<evidence type="ECO:0000256" key="2">
    <source>
        <dbReference type="ARBA" id="ARBA00022723"/>
    </source>
</evidence>
<evidence type="ECO:0000256" key="1">
    <source>
        <dbReference type="ARBA" id="ARBA00022691"/>
    </source>
</evidence>
<reference evidence="6 7" key="1">
    <citation type="journal article" date="2022" name="bioRxiv">
        <title>Genomics of Preaxostyla Flagellates Illuminates Evolutionary Transitions and the Path Towards Mitochondrial Loss.</title>
        <authorList>
            <person name="Novak L.V.F."/>
            <person name="Treitli S.C."/>
            <person name="Pyrih J."/>
            <person name="Halakuc P."/>
            <person name="Pipaliya S.V."/>
            <person name="Vacek V."/>
            <person name="Brzon O."/>
            <person name="Soukal P."/>
            <person name="Eme L."/>
            <person name="Dacks J.B."/>
            <person name="Karnkowska A."/>
            <person name="Elias M."/>
            <person name="Hampl V."/>
        </authorList>
    </citation>
    <scope>NUCLEOTIDE SEQUENCE [LARGE SCALE GENOMIC DNA]</scope>
    <source>
        <strain evidence="6">NAU3</strain>
        <tissue evidence="6">Gut</tissue>
    </source>
</reference>
<comment type="caution">
    <text evidence="6">The sequence shown here is derived from an EMBL/GenBank/DDBJ whole genome shotgun (WGS) entry which is preliminary data.</text>
</comment>
<dbReference type="CDD" id="cd01335">
    <property type="entry name" value="Radical_SAM"/>
    <property type="match status" value="1"/>
</dbReference>
<name>A0ABQ9YA30_9EUKA</name>
<dbReference type="SFLD" id="SFLDG01104">
    <property type="entry name" value="Uncharacterised_Radical_SAM_Su"/>
    <property type="match status" value="1"/>
</dbReference>
<keyword evidence="4" id="KW-0411">Iron-sulfur</keyword>
<evidence type="ECO:0000259" key="5">
    <source>
        <dbReference type="Pfam" id="PF04055"/>
    </source>
</evidence>
<dbReference type="PANTHER" id="PTHR43273">
    <property type="entry name" value="ANAEROBIC SULFATASE-MATURATING ENZYME HOMOLOG ASLB-RELATED"/>
    <property type="match status" value="1"/>
</dbReference>
<dbReference type="Proteomes" id="UP001281761">
    <property type="component" value="Unassembled WGS sequence"/>
</dbReference>
<dbReference type="InterPro" id="IPR023819">
    <property type="entry name" value="Pep-mod_rSAM_AF0577"/>
</dbReference>
<dbReference type="InterPro" id="IPR007197">
    <property type="entry name" value="rSAM"/>
</dbReference>
<evidence type="ECO:0000256" key="4">
    <source>
        <dbReference type="ARBA" id="ARBA00023014"/>
    </source>
</evidence>
<protein>
    <submittedName>
        <fullName evidence="6">Radical SAM superfamily protein</fullName>
    </submittedName>
</protein>
<accession>A0ABQ9YA30</accession>
<dbReference type="Gene3D" id="3.20.20.70">
    <property type="entry name" value="Aldolase class I"/>
    <property type="match status" value="1"/>
</dbReference>
<organism evidence="6 7">
    <name type="scientific">Blattamonas nauphoetae</name>
    <dbReference type="NCBI Taxonomy" id="2049346"/>
    <lineage>
        <taxon>Eukaryota</taxon>
        <taxon>Metamonada</taxon>
        <taxon>Preaxostyla</taxon>
        <taxon>Oxymonadida</taxon>
        <taxon>Blattamonas</taxon>
    </lineage>
</organism>
<dbReference type="SUPFAM" id="SSF102114">
    <property type="entry name" value="Radical SAM enzymes"/>
    <property type="match status" value="1"/>
</dbReference>
<dbReference type="InterPro" id="IPR013785">
    <property type="entry name" value="Aldolase_TIM"/>
</dbReference>
<evidence type="ECO:0000313" key="7">
    <source>
        <dbReference type="Proteomes" id="UP001281761"/>
    </source>
</evidence>
<gene>
    <name evidence="6" type="ORF">BLNAU_4499</name>
</gene>
<dbReference type="Pfam" id="PF04055">
    <property type="entry name" value="Radical_SAM"/>
    <property type="match status" value="1"/>
</dbReference>
<dbReference type="InterPro" id="IPR023867">
    <property type="entry name" value="Sulphatase_maturase_rSAM"/>
</dbReference>
<keyword evidence="7" id="KW-1185">Reference proteome</keyword>
<dbReference type="SFLD" id="SFLDS00029">
    <property type="entry name" value="Radical_SAM"/>
    <property type="match status" value="1"/>
</dbReference>
<dbReference type="SFLD" id="SFLDG01067">
    <property type="entry name" value="SPASM/twitch_domain_containing"/>
    <property type="match status" value="1"/>
</dbReference>
<evidence type="ECO:0000313" key="6">
    <source>
        <dbReference type="EMBL" id="KAK2960601.1"/>
    </source>
</evidence>
<proteinExistence type="predicted"/>
<dbReference type="EMBL" id="JARBJD010000022">
    <property type="protein sequence ID" value="KAK2960601.1"/>
    <property type="molecule type" value="Genomic_DNA"/>
</dbReference>
<evidence type="ECO:0000256" key="3">
    <source>
        <dbReference type="ARBA" id="ARBA00023004"/>
    </source>
</evidence>
<dbReference type="InterPro" id="IPR058240">
    <property type="entry name" value="rSAM_sf"/>
</dbReference>
<keyword evidence="2" id="KW-0479">Metal-binding</keyword>
<keyword evidence="1" id="KW-0949">S-adenosyl-L-methionine</keyword>
<keyword evidence="3" id="KW-0408">Iron</keyword>
<sequence>MIYFVYCTTGCNLHCTYCGNDPEEMCMPLLPQYSVEELQAFIERDFKASGGAKPTLVLYGGEPLVNFRFVEQLLDTIDATFILQTNACFLEKLSKKHIERFASILVSIDGPEEVVDRRRGAGTYQKCTDGVVAALRKGTPRNLVARGTAMEGNDIYASVMHLLNHPTIPFTHTYWQLNVGFDAPMRTEFEDWVKTSYNPGITRLINEWVGLMETEGKVLGIVPFLSQIETMLQDEERGSINLKELRPIRCGVGYNTFTITTDAKIGGCPCGIGEKWNYLSTDFRTIENPVESLCNRLKPKDPCTDCENAHYCGGRCLYCNVTRYWQDEYKRVVCDLTVTHLINEVKRVFPKVKELLTSGRIQREPFQYPAEDYSLEVIP</sequence>